<accession>A0ABD5PAB8</accession>
<comment type="caution">
    <text evidence="1">The sequence shown here is derived from an EMBL/GenBank/DDBJ whole genome shotgun (WGS) entry which is preliminary data.</text>
</comment>
<name>A0ABD5PAB8_9EURY</name>
<organism evidence="1 2">
    <name type="scientific">Halobium salinum</name>
    <dbReference type="NCBI Taxonomy" id="1364940"/>
    <lineage>
        <taxon>Archaea</taxon>
        <taxon>Methanobacteriati</taxon>
        <taxon>Methanobacteriota</taxon>
        <taxon>Stenosarchaea group</taxon>
        <taxon>Halobacteria</taxon>
        <taxon>Halobacteriales</taxon>
        <taxon>Haloferacaceae</taxon>
        <taxon>Halobium</taxon>
    </lineage>
</organism>
<proteinExistence type="predicted"/>
<evidence type="ECO:0000313" key="2">
    <source>
        <dbReference type="Proteomes" id="UP001595921"/>
    </source>
</evidence>
<reference evidence="1 2" key="1">
    <citation type="journal article" date="2019" name="Int. J. Syst. Evol. Microbiol.">
        <title>The Global Catalogue of Microorganisms (GCM) 10K type strain sequencing project: providing services to taxonomists for standard genome sequencing and annotation.</title>
        <authorList>
            <consortium name="The Broad Institute Genomics Platform"/>
            <consortium name="The Broad Institute Genome Sequencing Center for Infectious Disease"/>
            <person name="Wu L."/>
            <person name="Ma J."/>
        </authorList>
    </citation>
    <scope>NUCLEOTIDE SEQUENCE [LARGE SCALE GENOMIC DNA]</scope>
    <source>
        <strain evidence="1 2">CGMCC 1.12553</strain>
    </source>
</reference>
<dbReference type="InterPro" id="IPR051678">
    <property type="entry name" value="AGP_Transferase"/>
</dbReference>
<protein>
    <submittedName>
        <fullName evidence="1">Phosphotransferase family protein</fullName>
    </submittedName>
</protein>
<keyword evidence="2" id="KW-1185">Reference proteome</keyword>
<dbReference type="InterPro" id="IPR011009">
    <property type="entry name" value="Kinase-like_dom_sf"/>
</dbReference>
<dbReference type="Gene3D" id="3.90.1200.10">
    <property type="match status" value="1"/>
</dbReference>
<dbReference type="SUPFAM" id="SSF56112">
    <property type="entry name" value="Protein kinase-like (PK-like)"/>
    <property type="match status" value="1"/>
</dbReference>
<dbReference type="EMBL" id="JBHSDS010000005">
    <property type="protein sequence ID" value="MFC4357834.1"/>
    <property type="molecule type" value="Genomic_DNA"/>
</dbReference>
<dbReference type="PANTHER" id="PTHR21310">
    <property type="entry name" value="AMINOGLYCOSIDE PHOSPHOTRANSFERASE-RELATED-RELATED"/>
    <property type="match status" value="1"/>
</dbReference>
<gene>
    <name evidence="1" type="ORF">ACFO0N_07720</name>
</gene>
<dbReference type="AlphaFoldDB" id="A0ABD5PAB8"/>
<evidence type="ECO:0000313" key="1">
    <source>
        <dbReference type="EMBL" id="MFC4357834.1"/>
    </source>
</evidence>
<sequence length="349" mass="38357">MTGERRWDGRPDAQTLAVLAREFPDREAVATRPAARGNTKSTALVTFADGESVVVQVGAGDGADLRTAATLLRGVRERTSIPVPRVLAEGWLSAADPPAETAPSESRGDEPARQYVVLERVPGEDLHERFVDLDAEARRRIAAVFGRSLAELHEAFDFEGYGPVTVHDDAVGERRWRADGADGQATETEWRTWFDTYARAGARALPAPFDDLRDAVVTAVDGAELPSRPPSRLYPWDLRPGNALVAGGEVTAFLDWDGPLAADPGLAVAKVEHLVADWYVPGERDRLREAFREGYREHRDYPEVPAVYRLVAVVRSAVDGRGVVTRPLYPEVDGDDAVAFHREAMSRWL</sequence>
<dbReference type="Proteomes" id="UP001595921">
    <property type="component" value="Unassembled WGS sequence"/>
</dbReference>
<dbReference type="RefSeq" id="WP_267624567.1">
    <property type="nucleotide sequence ID" value="NZ_JAODIW010000009.1"/>
</dbReference>
<dbReference type="PANTHER" id="PTHR21310:SF15">
    <property type="entry name" value="AMINOGLYCOSIDE PHOSPHOTRANSFERASE DOMAIN-CONTAINING PROTEIN"/>
    <property type="match status" value="1"/>
</dbReference>